<dbReference type="Proteomes" id="UP000030762">
    <property type="component" value="Unassembled WGS sequence"/>
</dbReference>
<evidence type="ECO:0000256" key="9">
    <source>
        <dbReference type="SAM" id="Phobius"/>
    </source>
</evidence>
<accession>T0SA29</accession>
<dbReference type="PROSITE" id="PS00018">
    <property type="entry name" value="EF_HAND_1"/>
    <property type="match status" value="2"/>
</dbReference>
<dbReference type="OrthoDB" id="191686at2759"/>
<evidence type="ECO:0000256" key="7">
    <source>
        <dbReference type="SAM" id="Coils"/>
    </source>
</evidence>
<keyword evidence="4" id="KW-0106">Calcium</keyword>
<dbReference type="GO" id="GO:0005509">
    <property type="term" value="F:calcium ion binding"/>
    <property type="evidence" value="ECO:0007669"/>
    <property type="project" value="InterPro"/>
</dbReference>
<dbReference type="Pfam" id="PF13499">
    <property type="entry name" value="EF-hand_7"/>
    <property type="match status" value="1"/>
</dbReference>
<keyword evidence="7" id="KW-0175">Coiled coil</keyword>
<dbReference type="InterPro" id="IPR018247">
    <property type="entry name" value="EF_Hand_1_Ca_BS"/>
</dbReference>
<dbReference type="SMART" id="SM00054">
    <property type="entry name" value="EFh"/>
    <property type="match status" value="2"/>
</dbReference>
<evidence type="ECO:0000256" key="1">
    <source>
        <dbReference type="ARBA" id="ARBA00004651"/>
    </source>
</evidence>
<dbReference type="PANTHER" id="PTHR30509:SF9">
    <property type="entry name" value="MULTIDRUG RESISTANCE PROTEIN MDTO"/>
    <property type="match status" value="1"/>
</dbReference>
<name>T0SA29_SAPDV</name>
<feature type="domain" description="EF-hand" evidence="10">
    <location>
        <begin position="930"/>
        <end position="965"/>
    </location>
</feature>
<evidence type="ECO:0000259" key="10">
    <source>
        <dbReference type="PROSITE" id="PS50222"/>
    </source>
</evidence>
<keyword evidence="6 9" id="KW-0472">Membrane</keyword>
<protein>
    <recommendedName>
        <fullName evidence="10">EF-hand domain-containing protein</fullName>
    </recommendedName>
</protein>
<dbReference type="GO" id="GO:0005886">
    <property type="term" value="C:plasma membrane"/>
    <property type="evidence" value="ECO:0007669"/>
    <property type="project" value="UniProtKB-SubCell"/>
</dbReference>
<feature type="transmembrane region" description="Helical" evidence="9">
    <location>
        <begin position="253"/>
        <end position="272"/>
    </location>
</feature>
<evidence type="ECO:0000313" key="11">
    <source>
        <dbReference type="EMBL" id="EQC42163.1"/>
    </source>
</evidence>
<feature type="transmembrane region" description="Helical" evidence="9">
    <location>
        <begin position="101"/>
        <end position="120"/>
    </location>
</feature>
<feature type="transmembrane region" description="Helical" evidence="9">
    <location>
        <begin position="669"/>
        <end position="690"/>
    </location>
</feature>
<organism evidence="11 12">
    <name type="scientific">Saprolegnia diclina (strain VS20)</name>
    <dbReference type="NCBI Taxonomy" id="1156394"/>
    <lineage>
        <taxon>Eukaryota</taxon>
        <taxon>Sar</taxon>
        <taxon>Stramenopiles</taxon>
        <taxon>Oomycota</taxon>
        <taxon>Saprolegniomycetes</taxon>
        <taxon>Saprolegniales</taxon>
        <taxon>Saprolegniaceae</taxon>
        <taxon>Saprolegnia</taxon>
    </lineage>
</organism>
<dbReference type="InterPro" id="IPR002048">
    <property type="entry name" value="EF_hand_dom"/>
</dbReference>
<feature type="transmembrane region" description="Helical" evidence="9">
    <location>
        <begin position="194"/>
        <end position="214"/>
    </location>
</feature>
<dbReference type="VEuPathDB" id="FungiDB:SDRG_01003"/>
<dbReference type="InterPro" id="IPR011992">
    <property type="entry name" value="EF-hand-dom_pair"/>
</dbReference>
<feature type="transmembrane region" description="Helical" evidence="9">
    <location>
        <begin position="165"/>
        <end position="182"/>
    </location>
</feature>
<dbReference type="PROSITE" id="PS50222">
    <property type="entry name" value="EF_HAND_2"/>
    <property type="match status" value="2"/>
</dbReference>
<evidence type="ECO:0000256" key="4">
    <source>
        <dbReference type="ARBA" id="ARBA00022837"/>
    </source>
</evidence>
<keyword evidence="3 9" id="KW-0812">Transmembrane</keyword>
<gene>
    <name evidence="11" type="ORF">SDRG_01003</name>
</gene>
<evidence type="ECO:0000256" key="2">
    <source>
        <dbReference type="ARBA" id="ARBA00022475"/>
    </source>
</evidence>
<dbReference type="GeneID" id="19941730"/>
<keyword evidence="2" id="KW-1003">Cell membrane</keyword>
<dbReference type="Gene3D" id="1.10.238.10">
    <property type="entry name" value="EF-hand"/>
    <property type="match status" value="1"/>
</dbReference>
<dbReference type="SUPFAM" id="SSF47473">
    <property type="entry name" value="EF-hand"/>
    <property type="match status" value="1"/>
</dbReference>
<feature type="transmembrane region" description="Helical" evidence="9">
    <location>
        <begin position="638"/>
        <end position="662"/>
    </location>
</feature>
<feature type="transmembrane region" description="Helical" evidence="9">
    <location>
        <begin position="696"/>
        <end position="714"/>
    </location>
</feature>
<keyword evidence="12" id="KW-1185">Reference proteome</keyword>
<evidence type="ECO:0000256" key="3">
    <source>
        <dbReference type="ARBA" id="ARBA00022692"/>
    </source>
</evidence>
<dbReference type="AlphaFoldDB" id="T0SA29"/>
<dbReference type="RefSeq" id="XP_008604732.1">
    <property type="nucleotide sequence ID" value="XM_008606510.1"/>
</dbReference>
<feature type="compositionally biased region" description="Basic and acidic residues" evidence="8">
    <location>
        <begin position="58"/>
        <end position="71"/>
    </location>
</feature>
<evidence type="ECO:0000313" key="12">
    <source>
        <dbReference type="Proteomes" id="UP000030762"/>
    </source>
</evidence>
<dbReference type="eggNOG" id="ENOG502QVQB">
    <property type="taxonomic scope" value="Eukaryota"/>
</dbReference>
<dbReference type="PANTHER" id="PTHR30509">
    <property type="entry name" value="P-HYDROXYBENZOIC ACID EFFLUX PUMP SUBUNIT-RELATED"/>
    <property type="match status" value="1"/>
</dbReference>
<dbReference type="EMBL" id="JH767133">
    <property type="protein sequence ID" value="EQC42163.1"/>
    <property type="molecule type" value="Genomic_DNA"/>
</dbReference>
<feature type="region of interest" description="Disordered" evidence="8">
    <location>
        <begin position="1"/>
        <end position="71"/>
    </location>
</feature>
<evidence type="ECO:0000256" key="5">
    <source>
        <dbReference type="ARBA" id="ARBA00022989"/>
    </source>
</evidence>
<keyword evidence="5 9" id="KW-1133">Transmembrane helix</keyword>
<feature type="transmembrane region" description="Helical" evidence="9">
    <location>
        <begin position="320"/>
        <end position="342"/>
    </location>
</feature>
<reference evidence="11 12" key="1">
    <citation type="submission" date="2012-04" db="EMBL/GenBank/DDBJ databases">
        <title>The Genome Sequence of Saprolegnia declina VS20.</title>
        <authorList>
            <consortium name="The Broad Institute Genome Sequencing Platform"/>
            <person name="Russ C."/>
            <person name="Nusbaum C."/>
            <person name="Tyler B."/>
            <person name="van West P."/>
            <person name="Dieguez-Uribeondo J."/>
            <person name="de Bruijn I."/>
            <person name="Tripathy S."/>
            <person name="Jiang R."/>
            <person name="Young S.K."/>
            <person name="Zeng Q."/>
            <person name="Gargeya S."/>
            <person name="Fitzgerald M."/>
            <person name="Haas B."/>
            <person name="Abouelleil A."/>
            <person name="Alvarado L."/>
            <person name="Arachchi H.M."/>
            <person name="Berlin A."/>
            <person name="Chapman S.B."/>
            <person name="Goldberg J."/>
            <person name="Griggs A."/>
            <person name="Gujja S."/>
            <person name="Hansen M."/>
            <person name="Howarth C."/>
            <person name="Imamovic A."/>
            <person name="Larimer J."/>
            <person name="McCowen C."/>
            <person name="Montmayeur A."/>
            <person name="Murphy C."/>
            <person name="Neiman D."/>
            <person name="Pearson M."/>
            <person name="Priest M."/>
            <person name="Roberts A."/>
            <person name="Saif S."/>
            <person name="Shea T."/>
            <person name="Sisk P."/>
            <person name="Sykes S."/>
            <person name="Wortman J."/>
            <person name="Nusbaum C."/>
            <person name="Birren B."/>
        </authorList>
    </citation>
    <scope>NUCLEOTIDE SEQUENCE [LARGE SCALE GENOMIC DNA]</scope>
    <source>
        <strain evidence="11 12">VS20</strain>
    </source>
</reference>
<sequence length="1121" mass="126640">MDSPSKYHVLATPVEGRSSEDSTLRNRNLSRHESNHGMLPPISIVTRDSMPSKASLGGRRESRMSRASRSARDDAFGKLKINMGQERAVGASNRFRPDFKFNLGLALRTAVGVMIASMVLTTASTNPKAPGNGLNLSTRPVSVNDSIIVAPAPLHVKQWYFFPEWYILGGISYVATATIFSCGKNIGSTVREIYQQISGVGVAFLYNLAIFSVFQPELFTSLAEANKAVDDGKMTKIEKAFSGTPYYVHQNDFYTILPFIMVFTLVMLIIPVENNTKKFAIGNNLYFSLTLASPNDFIDPSKLKGLNDPYYSTSNILKNLAVYMLLGVLGACIALFVLWVPYPIFAIRRLQKETKSAADTVQDLLNLIVDSYCFKNKDVDHMNFLKLKLKRKFELAHAKKDTMTALLNDVWWEQSVGLHYALEFRTSVTKTYIELYASLIDNLRAMNQAIQLERYERLHTSFMKKLQKDVYMIQLRATAVLNEVSDKIHTNTKKLELTEIRDLERQMEKLLLDFQKTQNKIYQREKPTASDVEGNIPLNLFLFSLQSFCTTLVEFEDTYNTKDHKTGSRMKKFFKNTVLSYFDSSKYTKIKFQNAFKIWFAILAGCFFSVYVFGYSATTASTVAYVMGNRIGGSFSVTVNRVGGVVAGSIIPSVFLFFICSYGCVDHTLVVFLTNVILFVWVTFSMYIKWKGGYESYAGLVAAYVAAGVLLKGCDCSKDSITPISSYSNLCQMSLGIILFIFVELCFCPQSAIGMLRENVQKQMKLVQTAFTTLFEQNLSANGSIDEDKMDEVRKIVTKQVPALITEQVSLLREASFEPLLWKPAFSYQKYEAVLDCCQRLLNNSLILYKLVSWFQFRKAQKAADGEVLEKKLKLDEIIRASINTEHVVTTKEAWAFSTKELGAAIHDTFDTLHSLFGEDFRYADADQTALFMQMKEAFRLADTDCSGEIDVDEVKTMLELIFQQSGAMKIDEIDEYVAEFMEIVDKDKSGKVSFEEFMEALEHGLKLEVEVFQHKSRPVALPAITEDDVSVNVEKLARQQSSPAKMMSPMTRSHDMLNVDSFSLVDIAKTMRASYAEWLMEKQRYEKVSMEELLLLNCLISGVSGIARNLALLEEMTVQQ</sequence>
<evidence type="ECO:0000256" key="8">
    <source>
        <dbReference type="SAM" id="MobiDB-lite"/>
    </source>
</evidence>
<feature type="domain" description="EF-hand" evidence="10">
    <location>
        <begin position="973"/>
        <end position="1008"/>
    </location>
</feature>
<feature type="transmembrane region" description="Helical" evidence="9">
    <location>
        <begin position="598"/>
        <end position="618"/>
    </location>
</feature>
<comment type="subcellular location">
    <subcellularLocation>
        <location evidence="1">Cell membrane</location>
        <topology evidence="1">Multi-pass membrane protein</topology>
    </subcellularLocation>
</comment>
<feature type="transmembrane region" description="Helical" evidence="9">
    <location>
        <begin position="279"/>
        <end position="298"/>
    </location>
</feature>
<dbReference type="OMA" id="QKYEAVF"/>
<feature type="compositionally biased region" description="Basic and acidic residues" evidence="8">
    <location>
        <begin position="17"/>
        <end position="35"/>
    </location>
</feature>
<dbReference type="InParanoid" id="T0SA29"/>
<proteinExistence type="predicted"/>
<feature type="transmembrane region" description="Helical" evidence="9">
    <location>
        <begin position="735"/>
        <end position="756"/>
    </location>
</feature>
<dbReference type="CDD" id="cd00051">
    <property type="entry name" value="EFh"/>
    <property type="match status" value="1"/>
</dbReference>
<evidence type="ECO:0000256" key="6">
    <source>
        <dbReference type="ARBA" id="ARBA00023136"/>
    </source>
</evidence>
<feature type="coiled-coil region" evidence="7">
    <location>
        <begin position="493"/>
        <end position="520"/>
    </location>
</feature>
<dbReference type="STRING" id="1156394.T0SA29"/>